<feature type="compositionally biased region" description="Polar residues" evidence="1">
    <location>
        <begin position="72"/>
        <end position="90"/>
    </location>
</feature>
<protein>
    <submittedName>
        <fullName evidence="2">Uncharacterized protein</fullName>
    </submittedName>
</protein>
<comment type="caution">
    <text evidence="2">The sequence shown here is derived from an EMBL/GenBank/DDBJ whole genome shotgun (WGS) entry which is preliminary data.</text>
</comment>
<evidence type="ECO:0000313" key="2">
    <source>
        <dbReference type="EMBL" id="KAI1709093.1"/>
    </source>
</evidence>
<feature type="compositionally biased region" description="Polar residues" evidence="1">
    <location>
        <begin position="1"/>
        <end position="17"/>
    </location>
</feature>
<accession>A0AAD4MZ89</accession>
<dbReference type="EMBL" id="JAKKPZ010000032">
    <property type="protein sequence ID" value="KAI1709093.1"/>
    <property type="molecule type" value="Genomic_DNA"/>
</dbReference>
<feature type="region of interest" description="Disordered" evidence="1">
    <location>
        <begin position="44"/>
        <end position="90"/>
    </location>
</feature>
<dbReference type="AlphaFoldDB" id="A0AAD4MZ89"/>
<keyword evidence="3" id="KW-1185">Reference proteome</keyword>
<name>A0AAD4MZ89_9BILA</name>
<feature type="region of interest" description="Disordered" evidence="1">
    <location>
        <begin position="1"/>
        <end position="22"/>
    </location>
</feature>
<evidence type="ECO:0000313" key="3">
    <source>
        <dbReference type="Proteomes" id="UP001201812"/>
    </source>
</evidence>
<evidence type="ECO:0000256" key="1">
    <source>
        <dbReference type="SAM" id="MobiDB-lite"/>
    </source>
</evidence>
<organism evidence="2 3">
    <name type="scientific">Ditylenchus destructor</name>
    <dbReference type="NCBI Taxonomy" id="166010"/>
    <lineage>
        <taxon>Eukaryota</taxon>
        <taxon>Metazoa</taxon>
        <taxon>Ecdysozoa</taxon>
        <taxon>Nematoda</taxon>
        <taxon>Chromadorea</taxon>
        <taxon>Rhabditida</taxon>
        <taxon>Tylenchina</taxon>
        <taxon>Tylenchomorpha</taxon>
        <taxon>Sphaerularioidea</taxon>
        <taxon>Anguinidae</taxon>
        <taxon>Anguininae</taxon>
        <taxon>Ditylenchus</taxon>
    </lineage>
</organism>
<dbReference type="Proteomes" id="UP001201812">
    <property type="component" value="Unassembled WGS sequence"/>
</dbReference>
<reference evidence="2" key="1">
    <citation type="submission" date="2022-01" db="EMBL/GenBank/DDBJ databases">
        <title>Genome Sequence Resource for Two Populations of Ditylenchus destructor, the Migratory Endoparasitic Phytonematode.</title>
        <authorList>
            <person name="Zhang H."/>
            <person name="Lin R."/>
            <person name="Xie B."/>
        </authorList>
    </citation>
    <scope>NUCLEOTIDE SEQUENCE</scope>
    <source>
        <strain evidence="2">BazhouSP</strain>
    </source>
</reference>
<sequence>MIDTLSNSTFCNTTDLQPTDPKPKMIHILISVDDTHISQLNSRFPRMSMNMSSSSSRPAKCKQSRLGASGHVSGTETQNPSVVSSNSERT</sequence>
<feature type="compositionally biased region" description="Low complexity" evidence="1">
    <location>
        <begin position="44"/>
        <end position="58"/>
    </location>
</feature>
<proteinExistence type="predicted"/>
<gene>
    <name evidence="2" type="ORF">DdX_11491</name>
</gene>